<dbReference type="AlphaFoldDB" id="A0A0G0HD42"/>
<name>A0A0G0HD42_9BACT</name>
<proteinExistence type="predicted"/>
<accession>A0A0G0HD42</accession>
<protein>
    <submittedName>
        <fullName evidence="1">Uncharacterized protein</fullName>
    </submittedName>
</protein>
<reference evidence="1 2" key="1">
    <citation type="journal article" date="2015" name="Nature">
        <title>rRNA introns, odd ribosomes, and small enigmatic genomes across a large radiation of phyla.</title>
        <authorList>
            <person name="Brown C.T."/>
            <person name="Hug L.A."/>
            <person name="Thomas B.C."/>
            <person name="Sharon I."/>
            <person name="Castelle C.J."/>
            <person name="Singh A."/>
            <person name="Wilkins M.J."/>
            <person name="Williams K.H."/>
            <person name="Banfield J.F."/>
        </authorList>
    </citation>
    <scope>NUCLEOTIDE SEQUENCE [LARGE SCALE GENOMIC DNA]</scope>
</reference>
<organism evidence="1 2">
    <name type="scientific">Candidatus Woesebacteria bacterium GW2011_GWA1_37_7</name>
    <dbReference type="NCBI Taxonomy" id="1618545"/>
    <lineage>
        <taxon>Bacteria</taxon>
        <taxon>Candidatus Woeseibacteriota</taxon>
    </lineage>
</organism>
<gene>
    <name evidence="1" type="ORF">US53_C0050G0002</name>
</gene>
<evidence type="ECO:0000313" key="1">
    <source>
        <dbReference type="EMBL" id="KKQ36470.1"/>
    </source>
</evidence>
<dbReference type="EMBL" id="LBTI01000050">
    <property type="protein sequence ID" value="KKQ36470.1"/>
    <property type="molecule type" value="Genomic_DNA"/>
</dbReference>
<sequence length="107" mass="12656">MSKLFWDHLIAFETLELDIKQVINAPEELDEIRNLIDEILHHRILGIIFDHLPEEHHEEFLNLFHEAPFDTKLINYINEKSGKDIEVVIKMEADLILTELTGDIKKR</sequence>
<evidence type="ECO:0000313" key="2">
    <source>
        <dbReference type="Proteomes" id="UP000034591"/>
    </source>
</evidence>
<comment type="caution">
    <text evidence="1">The sequence shown here is derived from an EMBL/GenBank/DDBJ whole genome shotgun (WGS) entry which is preliminary data.</text>
</comment>
<dbReference type="Proteomes" id="UP000034591">
    <property type="component" value="Unassembled WGS sequence"/>
</dbReference>